<name>A0A0R1JQQ5_9LACO</name>
<evidence type="ECO:0000313" key="2">
    <source>
        <dbReference type="Proteomes" id="UP000051162"/>
    </source>
</evidence>
<dbReference type="PATRIC" id="fig|1423773.3.peg.345"/>
<accession>A0A0R1JQQ5</accession>
<evidence type="ECO:0000313" key="1">
    <source>
        <dbReference type="EMBL" id="KRK73630.1"/>
    </source>
</evidence>
<organism evidence="1 2">
    <name type="scientific">Levilactobacillus namurensis DSM 19117</name>
    <dbReference type="NCBI Taxonomy" id="1423773"/>
    <lineage>
        <taxon>Bacteria</taxon>
        <taxon>Bacillati</taxon>
        <taxon>Bacillota</taxon>
        <taxon>Bacilli</taxon>
        <taxon>Lactobacillales</taxon>
        <taxon>Lactobacillaceae</taxon>
        <taxon>Levilactobacillus</taxon>
    </lineage>
</organism>
<dbReference type="EMBL" id="AZDT01000057">
    <property type="protein sequence ID" value="KRK73630.1"/>
    <property type="molecule type" value="Genomic_DNA"/>
</dbReference>
<sequence length="209" mass="22797">MNFVANTKNSQAAKIRAQIIAWLQDPEEVETVSEQKFPGIRGIRAVKLRQMLGEQGYVASVVMGAVSAAPSIDHRIKKAALKPREVYYYFDATAAKPKRAAAAPARPSNVQVTANSRPVAATPRVTQPLRTTALPATGLVGTPAFATLQAATQDLTVRMDQLLDAAQQTAPLDDLEITFLTDMAAQVAKQTETLQNFQTQARIERLRRK</sequence>
<dbReference type="Proteomes" id="UP000051162">
    <property type="component" value="Unassembled WGS sequence"/>
</dbReference>
<keyword evidence="2" id="KW-1185">Reference proteome</keyword>
<dbReference type="AlphaFoldDB" id="A0A0R1JQQ5"/>
<protein>
    <submittedName>
        <fullName evidence="1">Uncharacterized protein</fullName>
    </submittedName>
</protein>
<comment type="caution">
    <text evidence="1">The sequence shown here is derived from an EMBL/GenBank/DDBJ whole genome shotgun (WGS) entry which is preliminary data.</text>
</comment>
<proteinExistence type="predicted"/>
<gene>
    <name evidence="1" type="ORF">FD30_GL000338</name>
</gene>
<reference evidence="1 2" key="1">
    <citation type="journal article" date="2015" name="Genome Announc.">
        <title>Expanding the biotechnology potential of lactobacilli through comparative genomics of 213 strains and associated genera.</title>
        <authorList>
            <person name="Sun Z."/>
            <person name="Harris H.M."/>
            <person name="McCann A."/>
            <person name="Guo C."/>
            <person name="Argimon S."/>
            <person name="Zhang W."/>
            <person name="Yang X."/>
            <person name="Jeffery I.B."/>
            <person name="Cooney J.C."/>
            <person name="Kagawa T.F."/>
            <person name="Liu W."/>
            <person name="Song Y."/>
            <person name="Salvetti E."/>
            <person name="Wrobel A."/>
            <person name="Rasinkangas P."/>
            <person name="Parkhill J."/>
            <person name="Rea M.C."/>
            <person name="O'Sullivan O."/>
            <person name="Ritari J."/>
            <person name="Douillard F.P."/>
            <person name="Paul Ross R."/>
            <person name="Yang R."/>
            <person name="Briner A.E."/>
            <person name="Felis G.E."/>
            <person name="de Vos W.M."/>
            <person name="Barrangou R."/>
            <person name="Klaenhammer T.R."/>
            <person name="Caufield P.W."/>
            <person name="Cui Y."/>
            <person name="Zhang H."/>
            <person name="O'Toole P.W."/>
        </authorList>
    </citation>
    <scope>NUCLEOTIDE SEQUENCE [LARGE SCALE GENOMIC DNA]</scope>
    <source>
        <strain evidence="1 2">DSM 19117</strain>
    </source>
</reference>